<organism evidence="1 2">
    <name type="scientific">Dovyalis caffra</name>
    <dbReference type="NCBI Taxonomy" id="77055"/>
    <lineage>
        <taxon>Eukaryota</taxon>
        <taxon>Viridiplantae</taxon>
        <taxon>Streptophyta</taxon>
        <taxon>Embryophyta</taxon>
        <taxon>Tracheophyta</taxon>
        <taxon>Spermatophyta</taxon>
        <taxon>Magnoliopsida</taxon>
        <taxon>eudicotyledons</taxon>
        <taxon>Gunneridae</taxon>
        <taxon>Pentapetalae</taxon>
        <taxon>rosids</taxon>
        <taxon>fabids</taxon>
        <taxon>Malpighiales</taxon>
        <taxon>Salicaceae</taxon>
        <taxon>Flacourtieae</taxon>
        <taxon>Dovyalis</taxon>
    </lineage>
</organism>
<dbReference type="EMBL" id="CAWUPB010001108">
    <property type="protein sequence ID" value="CAK7337732.1"/>
    <property type="molecule type" value="Genomic_DNA"/>
</dbReference>
<comment type="caution">
    <text evidence="1">The sequence shown here is derived from an EMBL/GenBank/DDBJ whole genome shotgun (WGS) entry which is preliminary data.</text>
</comment>
<accession>A0AAV1RNC5</accession>
<dbReference type="AlphaFoldDB" id="A0AAV1RNC5"/>
<dbReference type="Proteomes" id="UP001314170">
    <property type="component" value="Unassembled WGS sequence"/>
</dbReference>
<reference evidence="1 2" key="1">
    <citation type="submission" date="2024-01" db="EMBL/GenBank/DDBJ databases">
        <authorList>
            <person name="Waweru B."/>
        </authorList>
    </citation>
    <scope>NUCLEOTIDE SEQUENCE [LARGE SCALE GENOMIC DNA]</scope>
</reference>
<evidence type="ECO:0000313" key="1">
    <source>
        <dbReference type="EMBL" id="CAK7337732.1"/>
    </source>
</evidence>
<keyword evidence="2" id="KW-1185">Reference proteome</keyword>
<gene>
    <name evidence="1" type="ORF">DCAF_LOCUS12770</name>
</gene>
<sequence length="96" mass="11164">MPHSALTYSVTHYSSSVAPTTFRFLAVYSITAQVQHLLGSSEILKMLDMCLDHQKRIKVLDYVQKREKEKDAKLRCGIVNYRQADLRDRNEHNEPK</sequence>
<proteinExistence type="predicted"/>
<evidence type="ECO:0000313" key="2">
    <source>
        <dbReference type="Proteomes" id="UP001314170"/>
    </source>
</evidence>
<name>A0AAV1RNC5_9ROSI</name>
<protein>
    <submittedName>
        <fullName evidence="1">Uncharacterized protein</fullName>
    </submittedName>
</protein>